<accession>A0ABQ1MEQ3</accession>
<sequence length="558" mass="59022">MVLLLGVVNEGRGQDKVRRYATRQHDFSIALLGFGGSIDNASNAVNGNPRDASTLRFLLGAAGLTYAEQVVDFNPNPAATNASGSPTFPAGTPVFIKLSLPANLLGVLTGIVIQPITNLRNAGGLTGWTYTNVGSQVTSGGLLALLNGAGESEIIITPNASFQGVRIRLTSALGVSATSQFFHAYVMEDASVTLNCEERNAPIDVLSGVRAGSVEGGIVNATGTVTNPWNARDDNTTSYALISTGVQLLSEVFHTTIFASPSTPNQVVRVLLQDPGANLLDLNLLSTFQIQPYLRNTVAGSPISGNASTVSLRLLPSSSNKYELTIPVTSSFDRIEIKMGGVAEALTQLRIYEVSRLPRVLVIDDPTELATALTRCGSVDLIGAIANYQPDYYNYQYYTASTGGSPLPSSVVTANGNYYIEAIDKITGCVSPRVVVTATVLPTPTITIPQLTTACQEDSQIHIVYSATTAAPITYSIDWNTEAESMGFVDIENSSHNFSPTGGTILINKPSAAIPGDYQGILIVKNASGCASENLNLTIKIQPKPPPPLLNINPHSQY</sequence>
<reference evidence="3" key="1">
    <citation type="journal article" date="2019" name="Int. J. Syst. Evol. Microbiol.">
        <title>The Global Catalogue of Microorganisms (GCM) 10K type strain sequencing project: providing services to taxonomists for standard genome sequencing and annotation.</title>
        <authorList>
            <consortium name="The Broad Institute Genomics Platform"/>
            <consortium name="The Broad Institute Genome Sequencing Center for Infectious Disease"/>
            <person name="Wu L."/>
            <person name="Ma J."/>
        </authorList>
    </citation>
    <scope>NUCLEOTIDE SEQUENCE [LARGE SCALE GENOMIC DNA]</scope>
    <source>
        <strain evidence="3">CGMCC 1.15342</strain>
    </source>
</reference>
<evidence type="ECO:0000313" key="2">
    <source>
        <dbReference type="EMBL" id="GGC39457.1"/>
    </source>
</evidence>
<feature type="domain" description="Ig-like" evidence="1">
    <location>
        <begin position="374"/>
        <end position="442"/>
    </location>
</feature>
<protein>
    <recommendedName>
        <fullName evidence="1">Ig-like domain-containing protein</fullName>
    </recommendedName>
</protein>
<evidence type="ECO:0000313" key="3">
    <source>
        <dbReference type="Proteomes" id="UP000597338"/>
    </source>
</evidence>
<keyword evidence="3" id="KW-1185">Reference proteome</keyword>
<dbReference type="InterPro" id="IPR044023">
    <property type="entry name" value="Ig_7"/>
</dbReference>
<comment type="caution">
    <text evidence="2">The sequence shown here is derived from an EMBL/GenBank/DDBJ whole genome shotgun (WGS) entry which is preliminary data.</text>
</comment>
<proteinExistence type="predicted"/>
<organism evidence="2 3">
    <name type="scientific">Parapedobacter defluvii</name>
    <dbReference type="NCBI Taxonomy" id="2045106"/>
    <lineage>
        <taxon>Bacteria</taxon>
        <taxon>Pseudomonadati</taxon>
        <taxon>Bacteroidota</taxon>
        <taxon>Sphingobacteriia</taxon>
        <taxon>Sphingobacteriales</taxon>
        <taxon>Sphingobacteriaceae</taxon>
        <taxon>Parapedobacter</taxon>
    </lineage>
</organism>
<dbReference type="EMBL" id="BMIK01000014">
    <property type="protein sequence ID" value="GGC39457.1"/>
    <property type="molecule type" value="Genomic_DNA"/>
</dbReference>
<gene>
    <name evidence="2" type="ORF">GCM10011386_34420</name>
</gene>
<name>A0ABQ1MEQ3_9SPHI</name>
<evidence type="ECO:0000259" key="1">
    <source>
        <dbReference type="Pfam" id="PF19081"/>
    </source>
</evidence>
<dbReference type="Proteomes" id="UP000597338">
    <property type="component" value="Unassembled WGS sequence"/>
</dbReference>
<dbReference type="Pfam" id="PF19081">
    <property type="entry name" value="Ig_7"/>
    <property type="match status" value="1"/>
</dbReference>